<evidence type="ECO:0000256" key="6">
    <source>
        <dbReference type="ARBA" id="ARBA00037784"/>
    </source>
</evidence>
<dbReference type="AlphaFoldDB" id="A0A9W3AZV1"/>
<comment type="catalytic activity">
    <reaction evidence="11">
        <text>adenosine(37) in tRNA(Ala) + H2O + H(+) = inosine(37) in tRNA(Ala) + NH4(+)</text>
        <dbReference type="Rhea" id="RHEA:50968"/>
        <dbReference type="Rhea" id="RHEA-COMP:12855"/>
        <dbReference type="Rhea" id="RHEA-COMP:12856"/>
        <dbReference type="ChEBI" id="CHEBI:15377"/>
        <dbReference type="ChEBI" id="CHEBI:15378"/>
        <dbReference type="ChEBI" id="CHEBI:28938"/>
        <dbReference type="ChEBI" id="CHEBI:74411"/>
        <dbReference type="ChEBI" id="CHEBI:82852"/>
        <dbReference type="EC" id="3.5.4.34"/>
    </reaction>
</comment>
<dbReference type="PANTHER" id="PTHR46516:SF1">
    <property type="entry name" value="TRNA-SPECIFIC ADENOSINE DEAMINASE 1"/>
    <property type="match status" value="1"/>
</dbReference>
<dbReference type="OMA" id="YQLAWRQ"/>
<keyword evidence="13" id="KW-1185">Reference proteome</keyword>
<proteinExistence type="inferred from homology"/>
<dbReference type="EC" id="3.5.4.34" evidence="8"/>
<dbReference type="Proteomes" id="UP001165740">
    <property type="component" value="Chromosome 7"/>
</dbReference>
<organism evidence="13 14">
    <name type="scientific">Biomphalaria glabrata</name>
    <name type="common">Bloodfluke planorb</name>
    <name type="synonym">Freshwater snail</name>
    <dbReference type="NCBI Taxonomy" id="6526"/>
    <lineage>
        <taxon>Eukaryota</taxon>
        <taxon>Metazoa</taxon>
        <taxon>Spiralia</taxon>
        <taxon>Lophotrochozoa</taxon>
        <taxon>Mollusca</taxon>
        <taxon>Gastropoda</taxon>
        <taxon>Heterobranchia</taxon>
        <taxon>Euthyneura</taxon>
        <taxon>Panpulmonata</taxon>
        <taxon>Hygrophila</taxon>
        <taxon>Lymnaeoidea</taxon>
        <taxon>Planorbidae</taxon>
        <taxon>Biomphalaria</taxon>
    </lineage>
</organism>
<dbReference type="GO" id="GO:0046872">
    <property type="term" value="F:metal ion binding"/>
    <property type="evidence" value="ECO:0007669"/>
    <property type="project" value="UniProtKB-KW"/>
</dbReference>
<evidence type="ECO:0000256" key="2">
    <source>
        <dbReference type="ARBA" id="ARBA00022723"/>
    </source>
</evidence>
<evidence type="ECO:0000259" key="12">
    <source>
        <dbReference type="PROSITE" id="PS50141"/>
    </source>
</evidence>
<feature type="domain" description="A to I editase" evidence="12">
    <location>
        <begin position="107"/>
        <end position="571"/>
    </location>
</feature>
<keyword evidence="1" id="KW-0819">tRNA processing</keyword>
<dbReference type="OrthoDB" id="10268011at2759"/>
<comment type="cofactor">
    <cofactor evidence="5">
        <name>1D-myo-inositol hexakisphosphate</name>
        <dbReference type="ChEBI" id="CHEBI:58130"/>
    </cofactor>
</comment>
<keyword evidence="2" id="KW-0479">Metal-binding</keyword>
<accession>A0A9W3AZV1</accession>
<protein>
    <recommendedName>
        <fullName evidence="9">tRNA-specific adenosine deaminase 1</fullName>
        <ecNumber evidence="8">3.5.4.34</ecNumber>
    </recommendedName>
    <alternativeName>
        <fullName evidence="10">tRNA-specific adenosine-37 deaminase</fullName>
    </alternativeName>
</protein>
<evidence type="ECO:0000256" key="3">
    <source>
        <dbReference type="ARBA" id="ARBA00022801"/>
    </source>
</evidence>
<name>A0A9W3AZV1_BIOGL</name>
<dbReference type="PANTHER" id="PTHR46516">
    <property type="entry name" value="TRNA-SPECIFIC ADENOSINE DEAMINASE 1"/>
    <property type="match status" value="1"/>
</dbReference>
<evidence type="ECO:0000256" key="8">
    <source>
        <dbReference type="ARBA" id="ARBA00038940"/>
    </source>
</evidence>
<evidence type="ECO:0000256" key="10">
    <source>
        <dbReference type="ARBA" id="ARBA00041760"/>
    </source>
</evidence>
<dbReference type="SMART" id="SM00552">
    <property type="entry name" value="ADEAMc"/>
    <property type="match status" value="1"/>
</dbReference>
<sequence>MTRPIHSPIHEMNCAVPVVSKSGSSSHSRLIPCFKCRFVIMKDSRKETDSDINFILANKIAQEAFNAYKELPKKGKPQPTKEWTLLAAVVKSATGTTKDEVQLETIAIGTGSKCIGKSKMSPKGDILNDSHAEILARRAFLRYLYDELGKAYENNSSKVVQLSDVDGHCLCSLRPGVKFHFFTSHTPCGDASIFPKQSTQEKDIKKHNSENLQSACNEKINIPSCELIISEPTNGDQHVPTPHVHDHRESHHEAETEMLPEDCYQVIHSETGEMCERIGHGSTCFRCKDKDVSQQDPRSRKRKYEENEEDDDFVGQVSLADIYRTGAKCVPNGKQDAMGPASSYHTIGVLRTKPGRGERTESMSCSDKLLRWNVLGCQGALLSLFLQEPIYFSSIIVGKCPYNKVAMKRAVYSRILPVSEQLHPPYKVHLPVLLQATDKEFEHSRYQVKMCQLTMSRKIVPSASAVMWCKSHSCCHDVTVNGRRQGVVKGSINSPKARSLFCSHSLFQCFHDLINKIEPEKLPQALRCDNLKSLNYWETKSLAKDYLKIWLKLKESVLSAWISKSRELLQFNIDNVLCA</sequence>
<comment type="function">
    <text evidence="6">Specifically deaminates adenosine-37 to inosine in tRNA-Ala.</text>
</comment>
<dbReference type="Pfam" id="PF02137">
    <property type="entry name" value="A_deamin"/>
    <property type="match status" value="1"/>
</dbReference>
<dbReference type="RefSeq" id="XP_055892752.1">
    <property type="nucleotide sequence ID" value="XM_056036777.1"/>
</dbReference>
<evidence type="ECO:0000256" key="4">
    <source>
        <dbReference type="ARBA" id="ARBA00022833"/>
    </source>
</evidence>
<dbReference type="GO" id="GO:0003723">
    <property type="term" value="F:RNA binding"/>
    <property type="evidence" value="ECO:0007669"/>
    <property type="project" value="InterPro"/>
</dbReference>
<evidence type="ECO:0000256" key="11">
    <source>
        <dbReference type="ARBA" id="ARBA00047635"/>
    </source>
</evidence>
<keyword evidence="3" id="KW-0378">Hydrolase</keyword>
<dbReference type="GeneID" id="106079483"/>
<evidence type="ECO:0000256" key="1">
    <source>
        <dbReference type="ARBA" id="ARBA00022694"/>
    </source>
</evidence>
<dbReference type="PROSITE" id="PS50141">
    <property type="entry name" value="A_DEAMIN_EDITASE"/>
    <property type="match status" value="1"/>
</dbReference>
<gene>
    <name evidence="14" type="primary">LOC106079483</name>
</gene>
<dbReference type="InterPro" id="IPR002466">
    <property type="entry name" value="A_deamin"/>
</dbReference>
<evidence type="ECO:0000313" key="14">
    <source>
        <dbReference type="RefSeq" id="XP_055892752.1"/>
    </source>
</evidence>
<reference evidence="14" key="1">
    <citation type="submission" date="2025-08" db="UniProtKB">
        <authorList>
            <consortium name="RefSeq"/>
        </authorList>
    </citation>
    <scope>IDENTIFICATION</scope>
</reference>
<comment type="similarity">
    <text evidence="7">Belongs to the ADAT1 family.</text>
</comment>
<evidence type="ECO:0000256" key="9">
    <source>
        <dbReference type="ARBA" id="ARBA00040502"/>
    </source>
</evidence>
<dbReference type="GO" id="GO:0043829">
    <property type="term" value="F:tRNA-specific adenosine-37 deaminase activity"/>
    <property type="evidence" value="ECO:0007669"/>
    <property type="project" value="UniProtKB-EC"/>
</dbReference>
<evidence type="ECO:0000256" key="7">
    <source>
        <dbReference type="ARBA" id="ARBA00038326"/>
    </source>
</evidence>
<dbReference type="GO" id="GO:0008033">
    <property type="term" value="P:tRNA processing"/>
    <property type="evidence" value="ECO:0007669"/>
    <property type="project" value="UniProtKB-KW"/>
</dbReference>
<evidence type="ECO:0000256" key="5">
    <source>
        <dbReference type="ARBA" id="ARBA00037026"/>
    </source>
</evidence>
<evidence type="ECO:0000313" key="13">
    <source>
        <dbReference type="Proteomes" id="UP001165740"/>
    </source>
</evidence>
<keyword evidence="4" id="KW-0862">Zinc</keyword>